<dbReference type="InterPro" id="IPR002403">
    <property type="entry name" value="Cyt_P450_E_grp-IV"/>
</dbReference>
<evidence type="ECO:0000256" key="7">
    <source>
        <dbReference type="RuleBase" id="RU000461"/>
    </source>
</evidence>
<dbReference type="OrthoDB" id="1844152at2759"/>
<comment type="caution">
    <text evidence="9">The sequence shown here is derived from an EMBL/GenBank/DDBJ whole genome shotgun (WGS) entry which is preliminary data.</text>
</comment>
<evidence type="ECO:0000256" key="3">
    <source>
        <dbReference type="ARBA" id="ARBA00022723"/>
    </source>
</evidence>
<evidence type="ECO:0000256" key="8">
    <source>
        <dbReference type="SAM" id="Phobius"/>
    </source>
</evidence>
<dbReference type="GO" id="GO:0004497">
    <property type="term" value="F:monooxygenase activity"/>
    <property type="evidence" value="ECO:0007669"/>
    <property type="project" value="UniProtKB-KW"/>
</dbReference>
<comment type="cofactor">
    <cofactor evidence="1 6">
        <name>heme</name>
        <dbReference type="ChEBI" id="CHEBI:30413"/>
    </cofactor>
</comment>
<proteinExistence type="inferred from homology"/>
<dbReference type="InterPro" id="IPR017972">
    <property type="entry name" value="Cyt_P450_CS"/>
</dbReference>
<dbReference type="CDD" id="cd11041">
    <property type="entry name" value="CYP503A1-like"/>
    <property type="match status" value="1"/>
</dbReference>
<keyword evidence="7" id="KW-0503">Monooxygenase</keyword>
<keyword evidence="3 6" id="KW-0479">Metal-binding</keyword>
<organism evidence="9 10">
    <name type="scientific">Mycena venus</name>
    <dbReference type="NCBI Taxonomy" id="2733690"/>
    <lineage>
        <taxon>Eukaryota</taxon>
        <taxon>Fungi</taxon>
        <taxon>Dikarya</taxon>
        <taxon>Basidiomycota</taxon>
        <taxon>Agaricomycotina</taxon>
        <taxon>Agaricomycetes</taxon>
        <taxon>Agaricomycetidae</taxon>
        <taxon>Agaricales</taxon>
        <taxon>Marasmiineae</taxon>
        <taxon>Mycenaceae</taxon>
        <taxon>Mycena</taxon>
    </lineage>
</organism>
<sequence length="503" mass="57158">MHTLKATDNATLLFYGVVSISWAVLISRLLHRRKSTIPAIPGTSGFIRSTVESVRFIFHGREIISRGYNQDRNGVFRVARLFCWDYLAIGKQRVLELANAPEHVLSVDHGIEDAFQSDYTLGRESCIRPYHIEVIRGAMTRNLGRCFPRIRDEIIHAFDDVLELHNEEWKLVQIMPAALKVVARTSSRLFLDLPLCRDPEYLQFCIDSSTDVFTRGELIKFFPQFLRPIVGPLLSARKRNERRAAKFFGAMVDERLKLDNEYGTDWLDRPNDLVSWLLAVAQGEDRTTPLVIQRILTVNSVAVQTSAMALTNALYDLVTYPEHILPMREEVKRVVAVQGWTKAALGNMFKLDSFVRESQRINAGPVVMLRKVISKDGFTFSDGKTIPYGSFVSAAMATVHQDPANYDNADLFDGFRFSRLREEYQDGDHHNREGTHFFNRHMVSTAPDHVVFGHGQHACPGRFLAATEVKAMLAHMLVNYDMMADTDKRPQELALSEFAAPNP</sequence>
<protein>
    <recommendedName>
        <fullName evidence="11">Cytochrome P450</fullName>
    </recommendedName>
</protein>
<dbReference type="EMBL" id="JACAZI010000005">
    <property type="protein sequence ID" value="KAF7360639.1"/>
    <property type="molecule type" value="Genomic_DNA"/>
</dbReference>
<evidence type="ECO:0000256" key="2">
    <source>
        <dbReference type="ARBA" id="ARBA00010617"/>
    </source>
</evidence>
<dbReference type="Proteomes" id="UP000620124">
    <property type="component" value="Unassembled WGS sequence"/>
</dbReference>
<name>A0A8H7D3D0_9AGAR</name>
<evidence type="ECO:0000256" key="5">
    <source>
        <dbReference type="ARBA" id="ARBA00023004"/>
    </source>
</evidence>
<evidence type="ECO:0000313" key="9">
    <source>
        <dbReference type="EMBL" id="KAF7360639.1"/>
    </source>
</evidence>
<evidence type="ECO:0000256" key="4">
    <source>
        <dbReference type="ARBA" id="ARBA00023002"/>
    </source>
</evidence>
<keyword evidence="8" id="KW-1133">Transmembrane helix</keyword>
<dbReference type="GO" id="GO:0016705">
    <property type="term" value="F:oxidoreductase activity, acting on paired donors, with incorporation or reduction of molecular oxygen"/>
    <property type="evidence" value="ECO:0007669"/>
    <property type="project" value="InterPro"/>
</dbReference>
<dbReference type="Pfam" id="PF00067">
    <property type="entry name" value="p450"/>
    <property type="match status" value="1"/>
</dbReference>
<dbReference type="InterPro" id="IPR001128">
    <property type="entry name" value="Cyt_P450"/>
</dbReference>
<accession>A0A8H7D3D0</accession>
<dbReference type="PRINTS" id="PR00465">
    <property type="entry name" value="EP450IV"/>
</dbReference>
<dbReference type="GO" id="GO:0005506">
    <property type="term" value="F:iron ion binding"/>
    <property type="evidence" value="ECO:0007669"/>
    <property type="project" value="InterPro"/>
</dbReference>
<dbReference type="AlphaFoldDB" id="A0A8H7D3D0"/>
<reference evidence="9" key="1">
    <citation type="submission" date="2020-05" db="EMBL/GenBank/DDBJ databases">
        <title>Mycena genomes resolve the evolution of fungal bioluminescence.</title>
        <authorList>
            <person name="Tsai I.J."/>
        </authorList>
    </citation>
    <scope>NUCLEOTIDE SEQUENCE</scope>
    <source>
        <strain evidence="9">CCC161011</strain>
    </source>
</reference>
<feature type="transmembrane region" description="Helical" evidence="8">
    <location>
        <begin position="12"/>
        <end position="30"/>
    </location>
</feature>
<dbReference type="InterPro" id="IPR036396">
    <property type="entry name" value="Cyt_P450_sf"/>
</dbReference>
<comment type="similarity">
    <text evidence="2 7">Belongs to the cytochrome P450 family.</text>
</comment>
<keyword evidence="5 6" id="KW-0408">Iron</keyword>
<dbReference type="SUPFAM" id="SSF48264">
    <property type="entry name" value="Cytochrome P450"/>
    <property type="match status" value="1"/>
</dbReference>
<dbReference type="Gene3D" id="1.10.630.10">
    <property type="entry name" value="Cytochrome P450"/>
    <property type="match status" value="1"/>
</dbReference>
<evidence type="ECO:0008006" key="11">
    <source>
        <dbReference type="Google" id="ProtNLM"/>
    </source>
</evidence>
<gene>
    <name evidence="9" type="ORF">MVEN_00795600</name>
</gene>
<dbReference type="PROSITE" id="PS00086">
    <property type="entry name" value="CYTOCHROME_P450"/>
    <property type="match status" value="1"/>
</dbReference>
<dbReference type="GO" id="GO:0020037">
    <property type="term" value="F:heme binding"/>
    <property type="evidence" value="ECO:0007669"/>
    <property type="project" value="InterPro"/>
</dbReference>
<keyword evidence="6 7" id="KW-0349">Heme</keyword>
<evidence type="ECO:0000256" key="1">
    <source>
        <dbReference type="ARBA" id="ARBA00001971"/>
    </source>
</evidence>
<feature type="binding site" description="axial binding residue" evidence="6">
    <location>
        <position position="459"/>
    </location>
    <ligand>
        <name>heme</name>
        <dbReference type="ChEBI" id="CHEBI:30413"/>
    </ligand>
    <ligandPart>
        <name>Fe</name>
        <dbReference type="ChEBI" id="CHEBI:18248"/>
    </ligandPart>
</feature>
<keyword evidence="8" id="KW-0472">Membrane</keyword>
<keyword evidence="4 7" id="KW-0560">Oxidoreductase</keyword>
<dbReference type="PANTHER" id="PTHR46206">
    <property type="entry name" value="CYTOCHROME P450"/>
    <property type="match status" value="1"/>
</dbReference>
<keyword evidence="10" id="KW-1185">Reference proteome</keyword>
<keyword evidence="8" id="KW-0812">Transmembrane</keyword>
<evidence type="ECO:0000256" key="6">
    <source>
        <dbReference type="PIRSR" id="PIRSR602403-1"/>
    </source>
</evidence>
<evidence type="ECO:0000313" key="10">
    <source>
        <dbReference type="Proteomes" id="UP000620124"/>
    </source>
</evidence>